<dbReference type="EMBL" id="JARK01000381">
    <property type="protein sequence ID" value="EYC37549.1"/>
    <property type="molecule type" value="Genomic_DNA"/>
</dbReference>
<name>A0A016WCM5_9BILA</name>
<dbReference type="STRING" id="53326.A0A016WCM5"/>
<dbReference type="OrthoDB" id="10256725at2759"/>
<dbReference type="Proteomes" id="UP000024635">
    <property type="component" value="Unassembled WGS sequence"/>
</dbReference>
<dbReference type="AlphaFoldDB" id="A0A016WCM5"/>
<gene>
    <name evidence="1" type="primary">Acey_s0781.g2307</name>
    <name evidence="1" type="ORF">Y032_0781g2307</name>
</gene>
<sequence>MNTIRPAPSVPKVMVPSGSCLKVKVGGASVLGYSTYEPMWLRRRTDSRANHVQEKYGIEMDSMTLQRFVLAEQRRYPEATGDLTNLLTSLLTAFKVQFHSQ</sequence>
<protein>
    <submittedName>
        <fullName evidence="1">Uncharacterized protein</fullName>
    </submittedName>
</protein>
<evidence type="ECO:0000313" key="1">
    <source>
        <dbReference type="EMBL" id="EYC37549.1"/>
    </source>
</evidence>
<keyword evidence="2" id="KW-1185">Reference proteome</keyword>
<comment type="caution">
    <text evidence="1">The sequence shown here is derived from an EMBL/GenBank/DDBJ whole genome shotgun (WGS) entry which is preliminary data.</text>
</comment>
<organism evidence="1 2">
    <name type="scientific">Ancylostoma ceylanicum</name>
    <dbReference type="NCBI Taxonomy" id="53326"/>
    <lineage>
        <taxon>Eukaryota</taxon>
        <taxon>Metazoa</taxon>
        <taxon>Ecdysozoa</taxon>
        <taxon>Nematoda</taxon>
        <taxon>Chromadorea</taxon>
        <taxon>Rhabditida</taxon>
        <taxon>Rhabditina</taxon>
        <taxon>Rhabditomorpha</taxon>
        <taxon>Strongyloidea</taxon>
        <taxon>Ancylostomatidae</taxon>
        <taxon>Ancylostomatinae</taxon>
        <taxon>Ancylostoma</taxon>
    </lineage>
</organism>
<evidence type="ECO:0000313" key="2">
    <source>
        <dbReference type="Proteomes" id="UP000024635"/>
    </source>
</evidence>
<proteinExistence type="predicted"/>
<dbReference type="Gene3D" id="3.30.540.10">
    <property type="entry name" value="Fructose-1,6-Bisphosphatase, subunit A, domain 1"/>
    <property type="match status" value="1"/>
</dbReference>
<accession>A0A016WCM5</accession>
<reference evidence="2" key="1">
    <citation type="journal article" date="2015" name="Nat. Genet.">
        <title>The genome and transcriptome of the zoonotic hookworm Ancylostoma ceylanicum identify infection-specific gene families.</title>
        <authorList>
            <person name="Schwarz E.M."/>
            <person name="Hu Y."/>
            <person name="Antoshechkin I."/>
            <person name="Miller M.M."/>
            <person name="Sternberg P.W."/>
            <person name="Aroian R.V."/>
        </authorList>
    </citation>
    <scope>NUCLEOTIDE SEQUENCE</scope>
    <source>
        <strain evidence="2">HY135</strain>
    </source>
</reference>